<gene>
    <name evidence="1" type="ORF">LAUMK136_03617</name>
</gene>
<keyword evidence="2" id="KW-1185">Reference proteome</keyword>
<accession>A0A498Q7D8</accession>
<evidence type="ECO:0000313" key="1">
    <source>
        <dbReference type="EMBL" id="VBA40633.1"/>
    </source>
</evidence>
<dbReference type="AlphaFoldDB" id="A0A498Q7D8"/>
<dbReference type="PANTHER" id="PTHR38436:SF3">
    <property type="entry name" value="CARBOXYMETHYLENEBUTENOLIDASE-RELATED"/>
    <property type="match status" value="1"/>
</dbReference>
<name>A0A498Q7D8_9MYCO</name>
<protein>
    <recommendedName>
        <fullName evidence="3">SnoaL-like domain-containing protein</fullName>
    </recommendedName>
</protein>
<dbReference type="Gene3D" id="3.10.450.50">
    <property type="match status" value="1"/>
</dbReference>
<dbReference type="Proteomes" id="UP000273307">
    <property type="component" value="Unassembled WGS sequence"/>
</dbReference>
<organism evidence="1 2">
    <name type="scientific">Mycobacterium attenuatum</name>
    <dbReference type="NCBI Taxonomy" id="2341086"/>
    <lineage>
        <taxon>Bacteria</taxon>
        <taxon>Bacillati</taxon>
        <taxon>Actinomycetota</taxon>
        <taxon>Actinomycetes</taxon>
        <taxon>Mycobacteriales</taxon>
        <taxon>Mycobacteriaceae</taxon>
        <taxon>Mycobacterium</taxon>
    </lineage>
</organism>
<reference evidence="1 2" key="1">
    <citation type="submission" date="2018-09" db="EMBL/GenBank/DDBJ databases">
        <authorList>
            <person name="Tagini F."/>
        </authorList>
    </citation>
    <scope>NUCLEOTIDE SEQUENCE [LARGE SCALE GENOMIC DNA]</scope>
    <source>
        <strain evidence="1 2">MK136</strain>
    </source>
</reference>
<dbReference type="EMBL" id="UPHP01000097">
    <property type="protein sequence ID" value="VBA40633.1"/>
    <property type="molecule type" value="Genomic_DNA"/>
</dbReference>
<proteinExistence type="predicted"/>
<evidence type="ECO:0008006" key="3">
    <source>
        <dbReference type="Google" id="ProtNLM"/>
    </source>
</evidence>
<dbReference type="SUPFAM" id="SSF54427">
    <property type="entry name" value="NTF2-like"/>
    <property type="match status" value="1"/>
</dbReference>
<dbReference type="RefSeq" id="WP_136623196.1">
    <property type="nucleotide sequence ID" value="NZ_UPHP01000097.1"/>
</dbReference>
<dbReference type="GO" id="GO:0030638">
    <property type="term" value="P:polyketide metabolic process"/>
    <property type="evidence" value="ECO:0007669"/>
    <property type="project" value="InterPro"/>
</dbReference>
<sequence>MTDTVHDLGAIFDEHVAHEFVAKDLAATMATMTADPYVNHVPTMMGGVGAPGVAEFYGQYFIGHWPDDTRIIPVCRTVGTDRVVDEMVMSFTHDIAMPTFLPNVAPTGRAVMLPVVVVMGFQANPESGEPKVAYERIYWDQASLLVQVGLLHEDLLPVAGVAQAHKVLDKDVPANTLLRRGQLEARRGIDPR</sequence>
<dbReference type="InterPro" id="IPR009959">
    <property type="entry name" value="Cyclase_SnoaL-like"/>
</dbReference>
<dbReference type="OrthoDB" id="9787933at2"/>
<evidence type="ECO:0000313" key="2">
    <source>
        <dbReference type="Proteomes" id="UP000273307"/>
    </source>
</evidence>
<dbReference type="InterPro" id="IPR032710">
    <property type="entry name" value="NTF2-like_dom_sf"/>
</dbReference>
<dbReference type="PANTHER" id="PTHR38436">
    <property type="entry name" value="POLYKETIDE CYCLASE SNOAL-LIKE DOMAIN"/>
    <property type="match status" value="1"/>
</dbReference>